<accession>A0A6B0JED5</accession>
<feature type="compositionally biased region" description="Polar residues" evidence="1">
    <location>
        <begin position="116"/>
        <end position="126"/>
    </location>
</feature>
<dbReference type="Proteomes" id="UP000552309">
    <property type="component" value="Unassembled WGS sequence"/>
</dbReference>
<evidence type="ECO:0000313" key="3">
    <source>
        <dbReference type="Proteomes" id="UP000552309"/>
    </source>
</evidence>
<organism evidence="2 3">
    <name type="scientific">Listeria innocua</name>
    <dbReference type="NCBI Taxonomy" id="1642"/>
    <lineage>
        <taxon>Bacteria</taxon>
        <taxon>Bacillati</taxon>
        <taxon>Bacillota</taxon>
        <taxon>Bacilli</taxon>
        <taxon>Bacillales</taxon>
        <taxon>Listeriaceae</taxon>
        <taxon>Listeria</taxon>
    </lineage>
</organism>
<evidence type="ECO:0008006" key="4">
    <source>
        <dbReference type="Google" id="ProtNLM"/>
    </source>
</evidence>
<gene>
    <name evidence="2" type="ORF">HCA89_08570</name>
</gene>
<comment type="caution">
    <text evidence="2">The sequence shown here is derived from an EMBL/GenBank/DDBJ whole genome shotgun (WGS) entry which is preliminary data.</text>
</comment>
<evidence type="ECO:0000313" key="2">
    <source>
        <dbReference type="EMBL" id="MBC2142367.1"/>
    </source>
</evidence>
<dbReference type="AlphaFoldDB" id="A0A6B0JED5"/>
<feature type="region of interest" description="Disordered" evidence="1">
    <location>
        <begin position="101"/>
        <end position="126"/>
    </location>
</feature>
<name>A0A6B0JED5_LISIO</name>
<dbReference type="EMBL" id="JAARXV010000003">
    <property type="protein sequence ID" value="MBC2142367.1"/>
    <property type="molecule type" value="Genomic_DNA"/>
</dbReference>
<dbReference type="RefSeq" id="WP_003763337.1">
    <property type="nucleotide sequence ID" value="NZ_AADHQU020000002.1"/>
</dbReference>
<dbReference type="GeneID" id="93235524"/>
<reference evidence="2 3" key="1">
    <citation type="submission" date="2020-03" db="EMBL/GenBank/DDBJ databases">
        <title>Soil Listeria distribution.</title>
        <authorList>
            <person name="Liao J."/>
            <person name="Wiedmann M."/>
        </authorList>
    </citation>
    <scope>NUCLEOTIDE SEQUENCE [LARGE SCALE GENOMIC DNA]</scope>
    <source>
        <strain evidence="2 3">FSL L7-0297</strain>
    </source>
</reference>
<sequence length="126" mass="13298">MTGFKKVIWSVLLVVIFLAGCNQEVVPALVLDGTVTDASLLENNKQLTVNGTLTWSGEKNNYASELIVTVNSNTAVTNATTGKTMKLSDIKDGDTIKATFPQGTNVTSPAPGKISENATSLKVTPK</sequence>
<protein>
    <recommendedName>
        <fullName evidence="4">Lipoprotein</fullName>
    </recommendedName>
</protein>
<proteinExistence type="predicted"/>
<evidence type="ECO:0000256" key="1">
    <source>
        <dbReference type="SAM" id="MobiDB-lite"/>
    </source>
</evidence>
<dbReference type="PROSITE" id="PS51257">
    <property type="entry name" value="PROKAR_LIPOPROTEIN"/>
    <property type="match status" value="1"/>
</dbReference>